<gene>
    <name evidence="2" type="ORF">Spb1_00590</name>
</gene>
<feature type="region of interest" description="Disordered" evidence="1">
    <location>
        <begin position="1"/>
        <end position="36"/>
    </location>
</feature>
<sequence length="36" mass="3983">METYAGVDSTTEDLRQPVETQPKERMAGDNPCQTSP</sequence>
<evidence type="ECO:0000256" key="1">
    <source>
        <dbReference type="SAM" id="MobiDB-lite"/>
    </source>
</evidence>
<name>A0A518GHX3_9PLAN</name>
<dbReference type="KEGG" id="peh:Spb1_00590"/>
<evidence type="ECO:0000313" key="3">
    <source>
        <dbReference type="Proteomes" id="UP000315349"/>
    </source>
</evidence>
<organism evidence="2 3">
    <name type="scientific">Planctopirus ephydatiae</name>
    <dbReference type="NCBI Taxonomy" id="2528019"/>
    <lineage>
        <taxon>Bacteria</taxon>
        <taxon>Pseudomonadati</taxon>
        <taxon>Planctomycetota</taxon>
        <taxon>Planctomycetia</taxon>
        <taxon>Planctomycetales</taxon>
        <taxon>Planctomycetaceae</taxon>
        <taxon>Planctopirus</taxon>
    </lineage>
</organism>
<feature type="compositionally biased region" description="Basic and acidic residues" evidence="1">
    <location>
        <begin position="12"/>
        <end position="27"/>
    </location>
</feature>
<keyword evidence="3" id="KW-1185">Reference proteome</keyword>
<proteinExistence type="predicted"/>
<dbReference type="Proteomes" id="UP000315349">
    <property type="component" value="Chromosome"/>
</dbReference>
<accession>A0A518GHX3</accession>
<dbReference type="AlphaFoldDB" id="A0A518GHX3"/>
<evidence type="ECO:0000313" key="2">
    <source>
        <dbReference type="EMBL" id="QDV28196.1"/>
    </source>
</evidence>
<reference evidence="2 3" key="1">
    <citation type="submission" date="2019-02" db="EMBL/GenBank/DDBJ databases">
        <title>Deep-cultivation of Planctomycetes and their phenomic and genomic characterization uncovers novel biology.</title>
        <authorList>
            <person name="Wiegand S."/>
            <person name="Jogler M."/>
            <person name="Boedeker C."/>
            <person name="Pinto D."/>
            <person name="Vollmers J."/>
            <person name="Rivas-Marin E."/>
            <person name="Kohn T."/>
            <person name="Peeters S.H."/>
            <person name="Heuer A."/>
            <person name="Rast P."/>
            <person name="Oberbeckmann S."/>
            <person name="Bunk B."/>
            <person name="Jeske O."/>
            <person name="Meyerdierks A."/>
            <person name="Storesund J.E."/>
            <person name="Kallscheuer N."/>
            <person name="Luecker S."/>
            <person name="Lage O.M."/>
            <person name="Pohl T."/>
            <person name="Merkel B.J."/>
            <person name="Hornburger P."/>
            <person name="Mueller R.-W."/>
            <person name="Bruemmer F."/>
            <person name="Labrenz M."/>
            <person name="Spormann A.M."/>
            <person name="Op den Camp H."/>
            <person name="Overmann J."/>
            <person name="Amann R."/>
            <person name="Jetten M.S.M."/>
            <person name="Mascher T."/>
            <person name="Medema M.H."/>
            <person name="Devos D.P."/>
            <person name="Kaster A.-K."/>
            <person name="Ovreas L."/>
            <person name="Rohde M."/>
            <person name="Galperin M.Y."/>
            <person name="Jogler C."/>
        </authorList>
    </citation>
    <scope>NUCLEOTIDE SEQUENCE [LARGE SCALE GENOMIC DNA]</scope>
    <source>
        <strain evidence="2 3">Spb1</strain>
    </source>
</reference>
<dbReference type="EMBL" id="CP036299">
    <property type="protein sequence ID" value="QDV28196.1"/>
    <property type="molecule type" value="Genomic_DNA"/>
</dbReference>
<protein>
    <submittedName>
        <fullName evidence="2">Uncharacterized protein</fullName>
    </submittedName>
</protein>